<name>A0A0E0HZ31_ORYNI</name>
<dbReference type="Proteomes" id="UP000006591">
    <property type="component" value="Chromosome 7"/>
</dbReference>
<dbReference type="EnsemblPlants" id="ONIVA07G08540.1">
    <property type="protein sequence ID" value="ONIVA07G08540.1"/>
    <property type="gene ID" value="ONIVA07G08540"/>
</dbReference>
<protein>
    <submittedName>
        <fullName evidence="1">Uncharacterized protein</fullName>
    </submittedName>
</protein>
<evidence type="ECO:0000313" key="2">
    <source>
        <dbReference type="Proteomes" id="UP000006591"/>
    </source>
</evidence>
<keyword evidence="2" id="KW-1185">Reference proteome</keyword>
<evidence type="ECO:0000313" key="1">
    <source>
        <dbReference type="EnsemblPlants" id="ONIVA07G08540.1"/>
    </source>
</evidence>
<accession>A0A0E0HZ31</accession>
<reference evidence="1" key="1">
    <citation type="submission" date="2015-04" db="UniProtKB">
        <authorList>
            <consortium name="EnsemblPlants"/>
        </authorList>
    </citation>
    <scope>IDENTIFICATION</scope>
    <source>
        <strain evidence="1">SL10</strain>
    </source>
</reference>
<dbReference type="HOGENOM" id="CLU_2516527_0_0_1"/>
<reference evidence="1" key="2">
    <citation type="submission" date="2018-04" db="EMBL/GenBank/DDBJ databases">
        <title>OnivRS2 (Oryza nivara Reference Sequence Version 2).</title>
        <authorList>
            <person name="Zhang J."/>
            <person name="Kudrna D."/>
            <person name="Lee S."/>
            <person name="Talag J."/>
            <person name="Rajasekar S."/>
            <person name="Welchert J."/>
            <person name="Hsing Y.-I."/>
            <person name="Wing R.A."/>
        </authorList>
    </citation>
    <scope>NUCLEOTIDE SEQUENCE [LARGE SCALE GENOMIC DNA]</scope>
    <source>
        <strain evidence="1">SL10</strain>
    </source>
</reference>
<dbReference type="Gramene" id="ONIVA07G08540.1">
    <property type="protein sequence ID" value="ONIVA07G08540.1"/>
    <property type="gene ID" value="ONIVA07G08540"/>
</dbReference>
<proteinExistence type="predicted"/>
<organism evidence="1">
    <name type="scientific">Oryza nivara</name>
    <name type="common">Indian wild rice</name>
    <name type="synonym">Oryza sativa f. spontanea</name>
    <dbReference type="NCBI Taxonomy" id="4536"/>
    <lineage>
        <taxon>Eukaryota</taxon>
        <taxon>Viridiplantae</taxon>
        <taxon>Streptophyta</taxon>
        <taxon>Embryophyta</taxon>
        <taxon>Tracheophyta</taxon>
        <taxon>Spermatophyta</taxon>
        <taxon>Magnoliopsida</taxon>
        <taxon>Liliopsida</taxon>
        <taxon>Poales</taxon>
        <taxon>Poaceae</taxon>
        <taxon>BOP clade</taxon>
        <taxon>Oryzoideae</taxon>
        <taxon>Oryzeae</taxon>
        <taxon>Oryzinae</taxon>
        <taxon>Oryza</taxon>
    </lineage>
</organism>
<dbReference type="AlphaFoldDB" id="A0A0E0HZ31"/>
<sequence length="85" mass="9186">MAARIRHGCGWRVRRFGASFLPRGSCTGGEMAATFAVVSLSSGSMEQRRASLETAAPSMPPSEFSIFIFFTGGRSGHRPLFPFSI</sequence>